<evidence type="ECO:0000313" key="1">
    <source>
        <dbReference type="EMBL" id="GAA1554867.1"/>
    </source>
</evidence>
<dbReference type="PANTHER" id="PTHR34070">
    <property type="entry name" value="ARMADILLO-TYPE FOLD"/>
    <property type="match status" value="1"/>
</dbReference>
<gene>
    <name evidence="1" type="ORF">GCM10009762_29490</name>
</gene>
<dbReference type="SUPFAM" id="SSF48371">
    <property type="entry name" value="ARM repeat"/>
    <property type="match status" value="1"/>
</dbReference>
<dbReference type="CDD" id="cd06561">
    <property type="entry name" value="AlkD_like"/>
    <property type="match status" value="1"/>
</dbReference>
<proteinExistence type="predicted"/>
<dbReference type="Pfam" id="PF08713">
    <property type="entry name" value="DNA_alkylation"/>
    <property type="match status" value="1"/>
</dbReference>
<dbReference type="InterPro" id="IPR014825">
    <property type="entry name" value="DNA_alkylation"/>
</dbReference>
<name>A0ABN2C9S5_9MICO</name>
<keyword evidence="2" id="KW-1185">Reference proteome</keyword>
<protein>
    <submittedName>
        <fullName evidence="1">DNA alkylation repair protein</fullName>
    </submittedName>
</protein>
<dbReference type="RefSeq" id="WP_346031081.1">
    <property type="nucleotide sequence ID" value="NZ_BAAANV010000069.1"/>
</dbReference>
<accession>A0ABN2C9S5</accession>
<dbReference type="InterPro" id="IPR016024">
    <property type="entry name" value="ARM-type_fold"/>
</dbReference>
<dbReference type="EMBL" id="BAAANV010000069">
    <property type="protein sequence ID" value="GAA1554867.1"/>
    <property type="molecule type" value="Genomic_DNA"/>
</dbReference>
<dbReference type="Proteomes" id="UP001501288">
    <property type="component" value="Unassembled WGS sequence"/>
</dbReference>
<dbReference type="PANTHER" id="PTHR34070:SF1">
    <property type="entry name" value="DNA ALKYLATION REPAIR PROTEIN"/>
    <property type="match status" value="1"/>
</dbReference>
<evidence type="ECO:0000313" key="2">
    <source>
        <dbReference type="Proteomes" id="UP001501288"/>
    </source>
</evidence>
<sequence length="247" mass="27741">MTMTALADELVDWLRTLGNDADSQANARHLQAFPGGYAEGDVFVGVHVPDVRTLARDGRSVQLDDIDALLQPEIHEARLLGAILAVDVYKSAKTPVETRDKIIALMLTRVEYLDNWDLVDTVAPYTPGPWLLDRSQGEQDAVLDDLTASPLLWRRRFAMVSTLAMIRAGEMPQAFRLAETLIDDRHDLMHTAVGWMLREAGQRDRAALDAFLERHAATMPRTALRYPLEKHDADARRDFMGRRAAAR</sequence>
<comment type="caution">
    <text evidence="1">The sequence shown here is derived from an EMBL/GenBank/DDBJ whole genome shotgun (WGS) entry which is preliminary data.</text>
</comment>
<dbReference type="Gene3D" id="1.25.10.90">
    <property type="match status" value="1"/>
</dbReference>
<organism evidence="1 2">
    <name type="scientific">Dermacoccus barathri</name>
    <dbReference type="NCBI Taxonomy" id="322601"/>
    <lineage>
        <taxon>Bacteria</taxon>
        <taxon>Bacillati</taxon>
        <taxon>Actinomycetota</taxon>
        <taxon>Actinomycetes</taxon>
        <taxon>Micrococcales</taxon>
        <taxon>Dermacoccaceae</taxon>
        <taxon>Dermacoccus</taxon>
    </lineage>
</organism>
<reference evidence="1 2" key="1">
    <citation type="journal article" date="2019" name="Int. J. Syst. Evol. Microbiol.">
        <title>The Global Catalogue of Microorganisms (GCM) 10K type strain sequencing project: providing services to taxonomists for standard genome sequencing and annotation.</title>
        <authorList>
            <consortium name="The Broad Institute Genomics Platform"/>
            <consortium name="The Broad Institute Genome Sequencing Center for Infectious Disease"/>
            <person name="Wu L."/>
            <person name="Ma J."/>
        </authorList>
    </citation>
    <scope>NUCLEOTIDE SEQUENCE [LARGE SCALE GENOMIC DNA]</scope>
    <source>
        <strain evidence="1 2">JCM 14588</strain>
    </source>
</reference>